<protein>
    <submittedName>
        <fullName evidence="2">GAF domain-containing protein</fullName>
    </submittedName>
</protein>
<dbReference type="Gene3D" id="3.40.50.300">
    <property type="entry name" value="P-loop containing nucleotide triphosphate hydrolases"/>
    <property type="match status" value="1"/>
</dbReference>
<proteinExistence type="predicted"/>
<dbReference type="InterPro" id="IPR027417">
    <property type="entry name" value="P-loop_NTPase"/>
</dbReference>
<dbReference type="PANTHER" id="PTHR43155:SF2">
    <property type="entry name" value="CYCLIC DI-GMP PHOSPHODIESTERASE PA4108"/>
    <property type="match status" value="1"/>
</dbReference>
<evidence type="ECO:0000313" key="3">
    <source>
        <dbReference type="Proteomes" id="UP001576774"/>
    </source>
</evidence>
<feature type="domain" description="GAF" evidence="1">
    <location>
        <begin position="396"/>
        <end position="562"/>
    </location>
</feature>
<comment type="caution">
    <text evidence="2">The sequence shown here is derived from an EMBL/GenBank/DDBJ whole genome shotgun (WGS) entry which is preliminary data.</text>
</comment>
<keyword evidence="3" id="KW-1185">Reference proteome</keyword>
<dbReference type="InterPro" id="IPR003018">
    <property type="entry name" value="GAF"/>
</dbReference>
<evidence type="ECO:0000313" key="2">
    <source>
        <dbReference type="EMBL" id="MFB2879795.1"/>
    </source>
</evidence>
<dbReference type="SUPFAM" id="SSF55781">
    <property type="entry name" value="GAF domain-like"/>
    <property type="match status" value="4"/>
</dbReference>
<dbReference type="Pfam" id="PF14516">
    <property type="entry name" value="AAA_35"/>
    <property type="match status" value="1"/>
</dbReference>
<dbReference type="Gene3D" id="3.30.450.40">
    <property type="match status" value="4"/>
</dbReference>
<dbReference type="RefSeq" id="WP_413272829.1">
    <property type="nucleotide sequence ID" value="NZ_JBHFNQ010000181.1"/>
</dbReference>
<dbReference type="Pfam" id="PF01590">
    <property type="entry name" value="GAF"/>
    <property type="match status" value="3"/>
</dbReference>
<feature type="domain" description="GAF" evidence="1">
    <location>
        <begin position="972"/>
        <end position="1142"/>
    </location>
</feature>
<dbReference type="PANTHER" id="PTHR43155">
    <property type="entry name" value="CYCLIC DI-GMP PHOSPHODIESTERASE PA4108-RELATED"/>
    <property type="match status" value="1"/>
</dbReference>
<sequence length="1156" mass="131768">MITTGNSTYTYKVGGHLPLDAPSYVVRQADRELYEGLKAGEFCYVLNSRQMGKTSLRVRTMHRLQVKGFACAAIDLNKIGSQDITPDQWYAGIMRRLLTSFQLVEKINLQCWLRDRAFLTPVHRLSEFIEEVLLESVNQKIIIFIDEIDSVLNLNFPTDNFFAYIRSCNEPDNRITFALMGVATPSDLIQDKKTTPFNIGRAIELNGFKLEEIGSLVAGLANKVRHPQVILKAVLDWTGGQPFLTQKLCNLIYSLEADIPTGQEEKFVENLVRSRLIENWEAGDEPPHLRTIRDRLLTISKRSRSLLNIYQKVLRSEEVIADESTEQIELRLSGLVVKQQGKLKICNRIYREIFHHIWVSKALAELQADFLQVIEAQEQKLLSMLDAMEGKAFDFILKEIIGSITKKLGELMNAERTRIFFIDEENQELWSITATDRYGQQPELEINVNQQSESIVSNFKKLINQPFKFGNGNINLFTDVGREKTYYPIYNRLVIPLFNEQKDVVTVIQLINKLKPHNNPRTSLSERIDRQGFTEIDEKQFAEYAPKIRQILQKCQLFYKQTQKVQALKALTEATVSLSQSSLDSEATLTRVMEEAKKLMNADRSTLWLLDPEKNELWTKIPFENGEIKEIRVQVGQGFAGKVAQTTQPLNIPFDLYKHPDSATAKNTDQKTGYRTCSLLCMPVFSPDGELLGVTQLVNKKRLGDFPKYNPNDWPKAPECFQASFDSQDQKSMKTFNEQAGVALHNAKKFEALKQELKNQPNNVVTQALAVLTSVMDIQGCDEIIDSILRRITLKMGRSLNADRTSIFLLDEERNEFWSIVAESDSDEFLEIRIPTNKGILGEVAASKKIINITFDFYDDPRSTTAKEQDRKNNYRTYTMLTSPLLNEQGNLVAVVQLLNKLKPGVSQSKPLAEKIDRLGFTTADEQRLLKDAQEIKIVLESFRSYHKTARGQRVAAALIAATRTVSNGSMEIKEILQRVMEEAKKLTHADRSTLWLLDNDERELWTEILFDDGSFKEIKIKVGQGYAGKVAASKKLLNIPFDLYNHPDSETARKTDRQTGYRTCSLLCMPVFNPDGDLIAVTQLINKRKHGDFSEFSLAYDLEVPHQFQASFDESDEKYMQIFNNQVGVTLQNSKLLEKLKGYLAPNDSARSPTS</sequence>
<organism evidence="2 3">
    <name type="scientific">Floridaenema aerugineum BLCC-F46</name>
    <dbReference type="NCBI Taxonomy" id="3153654"/>
    <lineage>
        <taxon>Bacteria</taxon>
        <taxon>Bacillati</taxon>
        <taxon>Cyanobacteriota</taxon>
        <taxon>Cyanophyceae</taxon>
        <taxon>Oscillatoriophycideae</taxon>
        <taxon>Aerosakkonematales</taxon>
        <taxon>Aerosakkonemataceae</taxon>
        <taxon>Floridanema</taxon>
        <taxon>Floridanema aerugineum</taxon>
    </lineage>
</organism>
<accession>A0ABV4XAH4</accession>
<dbReference type="Proteomes" id="UP001576774">
    <property type="component" value="Unassembled WGS sequence"/>
</dbReference>
<evidence type="ECO:0000259" key="1">
    <source>
        <dbReference type="SMART" id="SM00065"/>
    </source>
</evidence>
<feature type="domain" description="GAF" evidence="1">
    <location>
        <begin position="584"/>
        <end position="754"/>
    </location>
</feature>
<dbReference type="SUPFAM" id="SSF52540">
    <property type="entry name" value="P-loop containing nucleoside triphosphate hydrolases"/>
    <property type="match status" value="1"/>
</dbReference>
<dbReference type="InterPro" id="IPR029016">
    <property type="entry name" value="GAF-like_dom_sf"/>
</dbReference>
<gene>
    <name evidence="2" type="ORF">ACE1CC_23325</name>
</gene>
<feature type="domain" description="GAF" evidence="1">
    <location>
        <begin position="784"/>
        <end position="950"/>
    </location>
</feature>
<reference evidence="2 3" key="1">
    <citation type="submission" date="2024-09" db="EMBL/GenBank/DDBJ databases">
        <title>Floridaenema gen nov. (Aerosakkonemataceae, Aerosakkonematales ord. nov., Cyanobacteria) from benthic tropical and subtropical fresh waters, with the description of four new species.</title>
        <authorList>
            <person name="Moretto J.A."/>
            <person name="Berthold D.E."/>
            <person name="Lefler F.W."/>
            <person name="Huang I.-S."/>
            <person name="Laughinghouse H. IV."/>
        </authorList>
    </citation>
    <scope>NUCLEOTIDE SEQUENCE [LARGE SCALE GENOMIC DNA]</scope>
    <source>
        <strain evidence="2 3">BLCC-F46</strain>
    </source>
</reference>
<name>A0ABV4XAH4_9CYAN</name>
<dbReference type="SMART" id="SM00065">
    <property type="entry name" value="GAF"/>
    <property type="match status" value="4"/>
</dbReference>
<dbReference type="EMBL" id="JBHFNQ010000181">
    <property type="protein sequence ID" value="MFB2879795.1"/>
    <property type="molecule type" value="Genomic_DNA"/>
</dbReference>